<reference evidence="1 2" key="1">
    <citation type="submission" date="2017-06" db="EMBL/GenBank/DDBJ databases">
        <title>Comparative genomic analysis of Ambrosia Fusariam Clade fungi.</title>
        <authorList>
            <person name="Stajich J.E."/>
            <person name="Carrillo J."/>
            <person name="Kijimoto T."/>
            <person name="Eskalen A."/>
            <person name="O'Donnell K."/>
            <person name="Kasson M."/>
        </authorList>
    </citation>
    <scope>NUCLEOTIDE SEQUENCE [LARGE SCALE GENOMIC DNA]</scope>
    <source>
        <strain evidence="1 2">NRRL62584</strain>
    </source>
</reference>
<proteinExistence type="predicted"/>
<protein>
    <submittedName>
        <fullName evidence="1">Uncharacterized protein</fullName>
    </submittedName>
</protein>
<dbReference type="EMBL" id="NKCI01000181">
    <property type="protein sequence ID" value="RSL49344.1"/>
    <property type="molecule type" value="Genomic_DNA"/>
</dbReference>
<keyword evidence="2" id="KW-1185">Reference proteome</keyword>
<name>A0A428P8J8_9HYPO</name>
<comment type="caution">
    <text evidence="1">The sequence shown here is derived from an EMBL/GenBank/DDBJ whole genome shotgun (WGS) entry which is preliminary data.</text>
</comment>
<dbReference type="Proteomes" id="UP000288168">
    <property type="component" value="Unassembled WGS sequence"/>
</dbReference>
<sequence>MQAQRELDQALISKSRGGLCINLSRGKQSEYKKQLRAALAIALAVWPGVEQQTFRSLFPLIPIRFSLCELPSDLPSASHPSAIGLGGNDCE</sequence>
<organism evidence="1 2">
    <name type="scientific">Fusarium duplospermum</name>
    <dbReference type="NCBI Taxonomy" id="1325734"/>
    <lineage>
        <taxon>Eukaryota</taxon>
        <taxon>Fungi</taxon>
        <taxon>Dikarya</taxon>
        <taxon>Ascomycota</taxon>
        <taxon>Pezizomycotina</taxon>
        <taxon>Sordariomycetes</taxon>
        <taxon>Hypocreomycetidae</taxon>
        <taxon>Hypocreales</taxon>
        <taxon>Nectriaceae</taxon>
        <taxon>Fusarium</taxon>
        <taxon>Fusarium solani species complex</taxon>
    </lineage>
</organism>
<accession>A0A428P8J8</accession>
<evidence type="ECO:0000313" key="1">
    <source>
        <dbReference type="EMBL" id="RSL49344.1"/>
    </source>
</evidence>
<gene>
    <name evidence="1" type="ORF">CEP54_012475</name>
</gene>
<evidence type="ECO:0000313" key="2">
    <source>
        <dbReference type="Proteomes" id="UP000288168"/>
    </source>
</evidence>
<dbReference type="AlphaFoldDB" id="A0A428P8J8"/>